<feature type="region of interest" description="Disordered" evidence="3">
    <location>
        <begin position="840"/>
        <end position="859"/>
    </location>
</feature>
<dbReference type="AlphaFoldDB" id="A0AAD4NEK6"/>
<sequence>MKNTAFDILQSWCQIFSLLYSFTCSNVIFAEETEFYHSHPFPLCSASPTPLMRDAIYKDKRLKSTDNDRISILPPPGSPLSELTLTNSSSSPSLLQSTAIDVLTCTIRLEACANCLISMELESPMAYFTEFQMEKFSKCDDPTATPNEPCFNLWVVEERADRPLSIHIPTNIDTYLSKDASLPGHESPFYTKVSVWDHFRAGTRWFNSSSSSVLVMAVMRNMESDVQLWKFIQRLFPIKISVHDNSEVIEGHPSELILMHQWAAGFIQSPRFPEPYPRILSKNYTLVNKDLSGFVRLIFDDFHIHYLSELKIIDSDEQELFSTKREHRRPPSLISSGNKISVIFNAKDFSQVVGFRAHYEFVQSRSWPDQPSPKNCDEYLESYGGRITLDGQKHLLNTYVDCIWLIGRFPSISRTFDRIYLKVDEFGLRGSGLRLEIRRGTNSGAERVFLLFEQQLRGENWSQKQPEEGFQADDVLPAFYMRLRGYLTYNHGLSVTFAHFYRWATALCPGPGEFHCDNSKCVKWVLRCDGYNHCGDSSDEICNMPELVLEVEAFNVPSLLTLIIGMISIFLILFMIIALASTMTRNQLFFNLGRLTHRNQREANNTSSSDGVIGQNSEISVRQNSNDVSSQLINIGRQQTAPCIQTIGERRFYVLPPMDQINMIEAPPTYDDALKHPTVTSNERALQMGYTNGAFRTSLPDIVVEDHSTSSVCPTNESVAANDLEESTSESENVAEIELSQSRPNRSQTDVEIISRVPSATASQAHVNSPQFETWPGSICLSRRPGTADGFRRPDLENRKYLTNDNRSRSWASKINDRNKYEEITKLLTNLPHTIAQRSRVGESSAIVSNQQGRTESWV</sequence>
<dbReference type="Gene3D" id="2.60.120.290">
    <property type="entry name" value="Spermadhesin, CUB domain"/>
    <property type="match status" value="1"/>
</dbReference>
<evidence type="ECO:0000259" key="5">
    <source>
        <dbReference type="SMART" id="SM00042"/>
    </source>
</evidence>
<dbReference type="Pfam" id="PF00431">
    <property type="entry name" value="CUB"/>
    <property type="match status" value="1"/>
</dbReference>
<keyword evidence="1 2" id="KW-1015">Disulfide bond</keyword>
<name>A0AAD4NEK6_9BILA</name>
<evidence type="ECO:0000256" key="2">
    <source>
        <dbReference type="PROSITE-ProRule" id="PRU00124"/>
    </source>
</evidence>
<dbReference type="SMART" id="SM00042">
    <property type="entry name" value="CUB"/>
    <property type="match status" value="1"/>
</dbReference>
<keyword evidence="6" id="KW-0449">Lipoprotein</keyword>
<organism evidence="6 7">
    <name type="scientific">Ditylenchus destructor</name>
    <dbReference type="NCBI Taxonomy" id="166010"/>
    <lineage>
        <taxon>Eukaryota</taxon>
        <taxon>Metazoa</taxon>
        <taxon>Ecdysozoa</taxon>
        <taxon>Nematoda</taxon>
        <taxon>Chromadorea</taxon>
        <taxon>Rhabditida</taxon>
        <taxon>Tylenchina</taxon>
        <taxon>Tylenchomorpha</taxon>
        <taxon>Sphaerularioidea</taxon>
        <taxon>Anguinidae</taxon>
        <taxon>Anguininae</taxon>
        <taxon>Ditylenchus</taxon>
    </lineage>
</organism>
<evidence type="ECO:0000313" key="6">
    <source>
        <dbReference type="EMBL" id="KAI1722200.1"/>
    </source>
</evidence>
<accession>A0AAD4NEK6</accession>
<keyword evidence="4" id="KW-0812">Transmembrane</keyword>
<dbReference type="PROSITE" id="PS50068">
    <property type="entry name" value="LDLRA_2"/>
    <property type="match status" value="1"/>
</dbReference>
<dbReference type="InterPro" id="IPR036055">
    <property type="entry name" value="LDL_receptor-like_sf"/>
</dbReference>
<reference evidence="6" key="1">
    <citation type="submission" date="2022-01" db="EMBL/GenBank/DDBJ databases">
        <title>Genome Sequence Resource for Two Populations of Ditylenchus destructor, the Migratory Endoparasitic Phytonematode.</title>
        <authorList>
            <person name="Zhang H."/>
            <person name="Lin R."/>
            <person name="Xie B."/>
        </authorList>
    </citation>
    <scope>NUCLEOTIDE SEQUENCE</scope>
    <source>
        <strain evidence="6">BazhouSP</strain>
    </source>
</reference>
<dbReference type="InterPro" id="IPR035914">
    <property type="entry name" value="Sperma_CUB_dom_sf"/>
</dbReference>
<dbReference type="SMART" id="SM00192">
    <property type="entry name" value="LDLa"/>
    <property type="match status" value="1"/>
</dbReference>
<dbReference type="PANTHER" id="PTHR24652">
    <property type="entry name" value="LOW-DENSITY LIPOPROTEIN RECEPTOR CLASS A DOMAIN-CONTAINING PROTEIN 2"/>
    <property type="match status" value="1"/>
</dbReference>
<keyword evidence="6" id="KW-0675">Receptor</keyword>
<feature type="domain" description="CUB" evidence="5">
    <location>
        <begin position="255"/>
        <end position="362"/>
    </location>
</feature>
<evidence type="ECO:0000256" key="3">
    <source>
        <dbReference type="SAM" id="MobiDB-lite"/>
    </source>
</evidence>
<dbReference type="Pfam" id="PF00057">
    <property type="entry name" value="Ldl_recept_a"/>
    <property type="match status" value="1"/>
</dbReference>
<comment type="caution">
    <text evidence="2">Lacks conserved residue(s) required for the propagation of feature annotation.</text>
</comment>
<feature type="compositionally biased region" description="Polar residues" evidence="3">
    <location>
        <begin position="739"/>
        <end position="750"/>
    </location>
</feature>
<dbReference type="CDD" id="cd00041">
    <property type="entry name" value="CUB"/>
    <property type="match status" value="1"/>
</dbReference>
<protein>
    <submittedName>
        <fullName evidence="6">Low-density lipoprotein receptor domain class A domain-containing protein</fullName>
    </submittedName>
</protein>
<dbReference type="SUPFAM" id="SSF57424">
    <property type="entry name" value="LDL receptor-like module"/>
    <property type="match status" value="1"/>
</dbReference>
<dbReference type="EMBL" id="JAKKPZ010000004">
    <property type="protein sequence ID" value="KAI1722200.1"/>
    <property type="molecule type" value="Genomic_DNA"/>
</dbReference>
<keyword evidence="7" id="KW-1185">Reference proteome</keyword>
<feature type="disulfide bond" evidence="2">
    <location>
        <begin position="516"/>
        <end position="534"/>
    </location>
</feature>
<evidence type="ECO:0000313" key="7">
    <source>
        <dbReference type="Proteomes" id="UP001201812"/>
    </source>
</evidence>
<feature type="transmembrane region" description="Helical" evidence="4">
    <location>
        <begin position="559"/>
        <end position="580"/>
    </location>
</feature>
<dbReference type="Proteomes" id="UP001201812">
    <property type="component" value="Unassembled WGS sequence"/>
</dbReference>
<proteinExistence type="predicted"/>
<evidence type="ECO:0000256" key="4">
    <source>
        <dbReference type="SAM" id="Phobius"/>
    </source>
</evidence>
<dbReference type="PANTHER" id="PTHR24652:SF69">
    <property type="entry name" value="CUB DOMAIN-CONTAINING PROTEIN"/>
    <property type="match status" value="1"/>
</dbReference>
<comment type="caution">
    <text evidence="6">The sequence shown here is derived from an EMBL/GenBank/DDBJ whole genome shotgun (WGS) entry which is preliminary data.</text>
</comment>
<feature type="region of interest" description="Disordered" evidence="3">
    <location>
        <begin position="708"/>
        <end position="750"/>
    </location>
</feature>
<dbReference type="InterPro" id="IPR000859">
    <property type="entry name" value="CUB_dom"/>
</dbReference>
<dbReference type="Gene3D" id="4.10.400.10">
    <property type="entry name" value="Low-density Lipoprotein Receptor"/>
    <property type="match status" value="1"/>
</dbReference>
<feature type="compositionally biased region" description="Polar residues" evidence="3">
    <location>
        <begin position="709"/>
        <end position="719"/>
    </location>
</feature>
<evidence type="ECO:0000256" key="1">
    <source>
        <dbReference type="ARBA" id="ARBA00023157"/>
    </source>
</evidence>
<gene>
    <name evidence="6" type="ORF">DdX_04508</name>
</gene>
<keyword evidence="4" id="KW-0472">Membrane</keyword>
<feature type="compositionally biased region" description="Polar residues" evidence="3">
    <location>
        <begin position="846"/>
        <end position="859"/>
    </location>
</feature>
<dbReference type="CDD" id="cd00112">
    <property type="entry name" value="LDLa"/>
    <property type="match status" value="1"/>
</dbReference>
<dbReference type="InterPro" id="IPR002172">
    <property type="entry name" value="LDrepeatLR_classA_rpt"/>
</dbReference>
<dbReference type="SUPFAM" id="SSF49854">
    <property type="entry name" value="Spermadhesin, CUB domain"/>
    <property type="match status" value="1"/>
</dbReference>
<dbReference type="InterPro" id="IPR042333">
    <property type="entry name" value="LRAD2/Mig-13-like"/>
</dbReference>
<keyword evidence="4" id="KW-1133">Transmembrane helix</keyword>
<feature type="compositionally biased region" description="Acidic residues" evidence="3">
    <location>
        <begin position="723"/>
        <end position="735"/>
    </location>
</feature>